<dbReference type="EMBL" id="JBHUCO010000023">
    <property type="protein sequence ID" value="MFD1520013.1"/>
    <property type="molecule type" value="Genomic_DNA"/>
</dbReference>
<sequence>MALVAADHGHEPAPLIIGSGRAGACGALPGVGSVIMGGRPRVPVGAFWWPMIVGSVTGAVCSAVAGPRVMITFPRVRLRHLRGTHGGARVEGAVPGPGP</sequence>
<dbReference type="Proteomes" id="UP001597114">
    <property type="component" value="Unassembled WGS sequence"/>
</dbReference>
<keyword evidence="1" id="KW-0812">Transmembrane</keyword>
<keyword evidence="1" id="KW-0472">Membrane</keyword>
<name>A0ABW4EWL5_9PSEU</name>
<keyword evidence="3" id="KW-1185">Reference proteome</keyword>
<comment type="caution">
    <text evidence="2">The sequence shown here is derived from an EMBL/GenBank/DDBJ whole genome shotgun (WGS) entry which is preliminary data.</text>
</comment>
<organism evidence="2 3">
    <name type="scientific">Pseudonocardia yunnanensis</name>
    <dbReference type="NCBI Taxonomy" id="58107"/>
    <lineage>
        <taxon>Bacteria</taxon>
        <taxon>Bacillati</taxon>
        <taxon>Actinomycetota</taxon>
        <taxon>Actinomycetes</taxon>
        <taxon>Pseudonocardiales</taxon>
        <taxon>Pseudonocardiaceae</taxon>
        <taxon>Pseudonocardia</taxon>
    </lineage>
</organism>
<feature type="transmembrane region" description="Helical" evidence="1">
    <location>
        <begin position="47"/>
        <end position="71"/>
    </location>
</feature>
<protein>
    <submittedName>
        <fullName evidence="2">Uncharacterized protein</fullName>
    </submittedName>
</protein>
<keyword evidence="1" id="KW-1133">Transmembrane helix</keyword>
<evidence type="ECO:0000313" key="3">
    <source>
        <dbReference type="Proteomes" id="UP001597114"/>
    </source>
</evidence>
<dbReference type="RefSeq" id="WP_344722477.1">
    <property type="nucleotide sequence ID" value="NZ_BAAAUS010000013.1"/>
</dbReference>
<reference evidence="3" key="1">
    <citation type="journal article" date="2019" name="Int. J. Syst. Evol. Microbiol.">
        <title>The Global Catalogue of Microorganisms (GCM) 10K type strain sequencing project: providing services to taxonomists for standard genome sequencing and annotation.</title>
        <authorList>
            <consortium name="The Broad Institute Genomics Platform"/>
            <consortium name="The Broad Institute Genome Sequencing Center for Infectious Disease"/>
            <person name="Wu L."/>
            <person name="Ma J."/>
        </authorList>
    </citation>
    <scope>NUCLEOTIDE SEQUENCE [LARGE SCALE GENOMIC DNA]</scope>
    <source>
        <strain evidence="3">CCM 7043</strain>
    </source>
</reference>
<proteinExistence type="predicted"/>
<accession>A0ABW4EWL5</accession>
<evidence type="ECO:0000313" key="2">
    <source>
        <dbReference type="EMBL" id="MFD1520013.1"/>
    </source>
</evidence>
<evidence type="ECO:0000256" key="1">
    <source>
        <dbReference type="SAM" id="Phobius"/>
    </source>
</evidence>
<gene>
    <name evidence="2" type="ORF">ACFSJD_21135</name>
</gene>